<evidence type="ECO:0000256" key="5">
    <source>
        <dbReference type="ARBA" id="ARBA00022833"/>
    </source>
</evidence>
<keyword evidence="9" id="KW-0804">Transcription</keyword>
<dbReference type="Pfam" id="PF22770">
    <property type="entry name" value="POP1_C"/>
    <property type="match status" value="1"/>
</dbReference>
<proteinExistence type="inferred from homology"/>
<dbReference type="Proteomes" id="UP000800093">
    <property type="component" value="Unassembled WGS sequence"/>
</dbReference>
<evidence type="ECO:0000259" key="15">
    <source>
        <dbReference type="Pfam" id="PF22770"/>
    </source>
</evidence>
<feature type="region of interest" description="Disordered" evidence="12">
    <location>
        <begin position="1"/>
        <end position="42"/>
    </location>
</feature>
<evidence type="ECO:0000313" key="16">
    <source>
        <dbReference type="EMBL" id="KAF2258595.1"/>
    </source>
</evidence>
<evidence type="ECO:0000256" key="7">
    <source>
        <dbReference type="ARBA" id="ARBA00023015"/>
    </source>
</evidence>
<keyword evidence="6" id="KW-0156">Chromatin regulator</keyword>
<evidence type="ECO:0000256" key="8">
    <source>
        <dbReference type="ARBA" id="ARBA00023159"/>
    </source>
</evidence>
<feature type="domain" description="POP1 C-terminal" evidence="15">
    <location>
        <begin position="692"/>
        <end position="824"/>
    </location>
</feature>
<feature type="domain" description="POPLD" evidence="14">
    <location>
        <begin position="535"/>
        <end position="640"/>
    </location>
</feature>
<feature type="compositionally biased region" description="Low complexity" evidence="12">
    <location>
        <begin position="947"/>
        <end position="968"/>
    </location>
</feature>
<evidence type="ECO:0000256" key="4">
    <source>
        <dbReference type="ARBA" id="ARBA00022771"/>
    </source>
</evidence>
<feature type="region of interest" description="Disordered" evidence="12">
    <location>
        <begin position="947"/>
        <end position="972"/>
    </location>
</feature>
<dbReference type="InterPro" id="IPR009723">
    <property type="entry name" value="Pop1_N"/>
</dbReference>
<keyword evidence="10" id="KW-0539">Nucleus</keyword>
<dbReference type="GO" id="GO:0001682">
    <property type="term" value="P:tRNA 5'-leader removal"/>
    <property type="evidence" value="ECO:0007669"/>
    <property type="project" value="InterPro"/>
</dbReference>
<keyword evidence="8 11" id="KW-0010">Activator</keyword>
<sequence>MADNSKKRKQPLANTSATKSPRFPPKPSRNIATTPTTNAYPNGELNVSCFMRAHENEIKALETAMIAAKKGLSRRAFQHVPRDMRRRTGSHNPQRVPRRMRPQARKEAQQDNTPISKGKSGSGIGKGAKSWLRKEGIKKRKKAKAKRNKGVENNVTVMVDQEDRMDIDKPEKLDNAASKKVDASGKRKKFAALAIRETPPARFRRRQVHKTWLPTHLFHTKRATMTPPKEPLWRFAIPVSPATKVYRAIHRASSQRGAVAWDMSYVSTISLEGTEVSISNLLNALRFALEDDSERWQGTTKARMWRNGIRTWDGWIYQREGKLPKQIAIVTVIWNVREDSKSGKRKAFIRVHPSAFLQLWNEVIRVAKVQKPAVTVEDLRFEIGAIEIIGPAALEALCTILAPTASSDPQPDSPQALWPTLVSITDPRSLPSKALLAFSISDPRLHHPPKTSSLSQDDTSQIQLLETLANWPIDQTQTRSAIFDRNARLAASRSLPSQRSINRRKGAASIGQYPEPRPADPQIPILTYSSRKSNSWIVLLPWKCVSPVWRCLMQYPISTGGTPRFGGLKERRQVDFEKFNPSFPFDYPGTDAGWGWELHERVKRQKEWTQRPKGKRIEWTAIDLGNGRKGEVGDPWACAWEQLLPKISHDDAKPSTEATSSFSPLRQLPPQQAADVMAGKLPSPDCLTAPHVITVKVCMVQRGVPAECARIYRIPTRDAGLRGKWLSLLASSLSANSSKANRRRESSSNRQASKRHGTRELAASFPESVQSKNGQLKAGTSAYPIVPDETDLIGFITSGNFNLAAGKPTAVANLVLQRVLHDNEETKMHRHACISTSLGFKGFTTSCKGSSYNSRVLCIDIACVDSPIGPLSNMAEDRAAGEQAEDVRTPVKLSPDALADLTTGILEDVIQNIIFSTALSCHRSEKMLRMQSAATQAESIALANLEPQSQAKGSSSQSAPPAAETPAAKYENGRVYLKGNPLQTTPEITCPHCKLPRLMHPIMGKGMQNPDLTKEYCMLYPWVQRPGHDVYGNPFPTDAAKSKKERELLKKAEKDSVGTPGSQDTDMAGGDGQGKEIKLNTGGKPASYIPWHTCPNCKRSLLITRFAQHLEKCLGISGRQSSRNAMAKLAGQNGNGSGVSGTPLGSRMGTPAPGSQGDSVPKVKGKGVSPVKKLGDEDDEGDNETPEKKKKKKSSYVKKADREKMIKDGGTPKVKLKANSSNLSKDPERKRSESSEKPDGKRDRDETEDGAPKAKKIKLSLGKGDNGSAPPSAEPLSAHETKPEP</sequence>
<feature type="compositionally biased region" description="Basic residues" evidence="12">
    <location>
        <begin position="136"/>
        <end position="148"/>
    </location>
</feature>
<protein>
    <recommendedName>
        <fullName evidence="11">SAGA-associated factor 11</fullName>
    </recommendedName>
</protein>
<keyword evidence="3" id="KW-0479">Metal-binding</keyword>
<feature type="compositionally biased region" description="Low complexity" evidence="12">
    <location>
        <begin position="1159"/>
        <end position="1172"/>
    </location>
</feature>
<feature type="compositionally biased region" description="Basic and acidic residues" evidence="12">
    <location>
        <begin position="1225"/>
        <end position="1245"/>
    </location>
</feature>
<evidence type="ECO:0000256" key="11">
    <source>
        <dbReference type="RuleBase" id="RU261113"/>
    </source>
</evidence>
<feature type="region of interest" description="Disordered" evidence="12">
    <location>
        <begin position="1035"/>
        <end position="1082"/>
    </location>
</feature>
<dbReference type="GO" id="GO:0005655">
    <property type="term" value="C:nucleolar ribonuclease P complex"/>
    <property type="evidence" value="ECO:0007669"/>
    <property type="project" value="InterPro"/>
</dbReference>
<dbReference type="InterPro" id="IPR039182">
    <property type="entry name" value="Pop1"/>
</dbReference>
<dbReference type="GO" id="GO:0006325">
    <property type="term" value="P:chromatin organization"/>
    <property type="evidence" value="ECO:0007669"/>
    <property type="project" value="UniProtKB-KW"/>
</dbReference>
<dbReference type="Pfam" id="PF08209">
    <property type="entry name" value="Sgf11"/>
    <property type="match status" value="1"/>
</dbReference>
<feature type="compositionally biased region" description="Basic and acidic residues" evidence="12">
    <location>
        <begin position="1198"/>
        <end position="1207"/>
    </location>
</feature>
<evidence type="ECO:0000256" key="3">
    <source>
        <dbReference type="ARBA" id="ARBA00022723"/>
    </source>
</evidence>
<feature type="region of interest" description="Disordered" evidence="12">
    <location>
        <begin position="494"/>
        <end position="516"/>
    </location>
</feature>
<keyword evidence="17" id="KW-1185">Reference proteome</keyword>
<evidence type="ECO:0000256" key="9">
    <source>
        <dbReference type="ARBA" id="ARBA00023163"/>
    </source>
</evidence>
<evidence type="ECO:0000256" key="2">
    <source>
        <dbReference type="ARBA" id="ARBA00022694"/>
    </source>
</evidence>
<dbReference type="Pfam" id="PF06978">
    <property type="entry name" value="POP1_N"/>
    <property type="match status" value="1"/>
</dbReference>
<dbReference type="GO" id="GO:0008270">
    <property type="term" value="F:zinc ion binding"/>
    <property type="evidence" value="ECO:0007669"/>
    <property type="project" value="UniProtKB-KW"/>
</dbReference>
<reference evidence="17" key="1">
    <citation type="journal article" date="2020" name="Stud. Mycol.">
        <title>101 Dothideomycetes genomes: A test case for predicting lifestyles and emergence of pathogens.</title>
        <authorList>
            <person name="Haridas S."/>
            <person name="Albert R."/>
            <person name="Binder M."/>
            <person name="Bloem J."/>
            <person name="LaButti K."/>
            <person name="Salamov A."/>
            <person name="Andreopoulos B."/>
            <person name="Baker S."/>
            <person name="Barry K."/>
            <person name="Bills G."/>
            <person name="Bluhm B."/>
            <person name="Cannon C."/>
            <person name="Castanera R."/>
            <person name="Culley D."/>
            <person name="Daum C."/>
            <person name="Ezra D."/>
            <person name="Gonzalez J."/>
            <person name="Henrissat B."/>
            <person name="Kuo A."/>
            <person name="Liang C."/>
            <person name="Lipzen A."/>
            <person name="Lutzoni F."/>
            <person name="Magnuson J."/>
            <person name="Mondo S."/>
            <person name="Nolan M."/>
            <person name="Ohm R."/>
            <person name="Pangilinan J."/>
            <person name="Park H.-J."/>
            <person name="Ramirez L."/>
            <person name="Alfaro M."/>
            <person name="Sun H."/>
            <person name="Tritt A."/>
            <person name="Yoshinaga Y."/>
            <person name="Zwiers L.-H."/>
            <person name="Turgeon B."/>
            <person name="Goodwin S."/>
            <person name="Spatafora J."/>
            <person name="Crous P."/>
            <person name="Grigoriev I."/>
        </authorList>
    </citation>
    <scope>NUCLEOTIDE SEQUENCE [LARGE SCALE GENOMIC DNA]</scope>
    <source>
        <strain evidence="17">CBS 304.66</strain>
    </source>
</reference>
<comment type="caution">
    <text evidence="16">The sequence shown here is derived from an EMBL/GenBank/DDBJ whole genome shotgun (WGS) entry which is preliminary data.</text>
</comment>
<evidence type="ECO:0000259" key="13">
    <source>
        <dbReference type="Pfam" id="PF06978"/>
    </source>
</evidence>
<dbReference type="Gene3D" id="3.30.160.60">
    <property type="entry name" value="Classic Zinc Finger"/>
    <property type="match status" value="1"/>
</dbReference>
<feature type="compositionally biased region" description="Basic and acidic residues" evidence="12">
    <location>
        <begin position="1040"/>
        <end position="1056"/>
    </location>
</feature>
<gene>
    <name evidence="16" type="ORF">CC78DRAFT_572400</name>
</gene>
<feature type="domain" description="Pop1 N-terminal" evidence="13">
    <location>
        <begin position="50"/>
        <end position="273"/>
    </location>
</feature>
<feature type="compositionally biased region" description="Basic residues" evidence="12">
    <location>
        <begin position="1"/>
        <end position="10"/>
    </location>
</feature>
<evidence type="ECO:0000259" key="14">
    <source>
        <dbReference type="Pfam" id="PF08170"/>
    </source>
</evidence>
<dbReference type="GO" id="GO:0070461">
    <property type="term" value="C:SAGA-type complex"/>
    <property type="evidence" value="ECO:0007669"/>
    <property type="project" value="UniProtKB-ARBA"/>
</dbReference>
<feature type="region of interest" description="Disordered" evidence="12">
    <location>
        <begin position="79"/>
        <end position="149"/>
    </location>
</feature>
<feature type="compositionally biased region" description="Polar residues" evidence="12">
    <location>
        <begin position="30"/>
        <end position="40"/>
    </location>
</feature>
<dbReference type="PANTHER" id="PTHR22731:SF3">
    <property type="entry name" value="RIBONUCLEASES P_MRP PROTEIN SUBUNIT POP1"/>
    <property type="match status" value="1"/>
</dbReference>
<feature type="region of interest" description="Disordered" evidence="12">
    <location>
        <begin position="1129"/>
        <end position="1285"/>
    </location>
</feature>
<feature type="region of interest" description="Disordered" evidence="12">
    <location>
        <begin position="736"/>
        <end position="776"/>
    </location>
</feature>
<evidence type="ECO:0000256" key="6">
    <source>
        <dbReference type="ARBA" id="ARBA00022853"/>
    </source>
</evidence>
<dbReference type="EMBL" id="ML986755">
    <property type="protein sequence ID" value="KAF2258595.1"/>
    <property type="molecule type" value="Genomic_DNA"/>
</dbReference>
<dbReference type="GO" id="GO:0000172">
    <property type="term" value="C:ribonuclease MRP complex"/>
    <property type="evidence" value="ECO:0007669"/>
    <property type="project" value="InterPro"/>
</dbReference>
<keyword evidence="5" id="KW-0862">Zinc</keyword>
<evidence type="ECO:0000256" key="10">
    <source>
        <dbReference type="ARBA" id="ARBA00023242"/>
    </source>
</evidence>
<dbReference type="OrthoDB" id="442863at2759"/>
<evidence type="ECO:0000256" key="1">
    <source>
        <dbReference type="ARBA" id="ARBA00004123"/>
    </source>
</evidence>
<keyword evidence="7" id="KW-0805">Transcription regulation</keyword>
<dbReference type="Pfam" id="PF08170">
    <property type="entry name" value="POPLD"/>
    <property type="match status" value="1"/>
</dbReference>
<dbReference type="InterPro" id="IPR013246">
    <property type="entry name" value="SAGA_su_Sgf11"/>
</dbReference>
<organism evidence="16 17">
    <name type="scientific">Lojkania enalia</name>
    <dbReference type="NCBI Taxonomy" id="147567"/>
    <lineage>
        <taxon>Eukaryota</taxon>
        <taxon>Fungi</taxon>
        <taxon>Dikarya</taxon>
        <taxon>Ascomycota</taxon>
        <taxon>Pezizomycotina</taxon>
        <taxon>Dothideomycetes</taxon>
        <taxon>Pleosporomycetidae</taxon>
        <taxon>Pleosporales</taxon>
        <taxon>Pleosporales incertae sedis</taxon>
        <taxon>Lojkania</taxon>
    </lineage>
</organism>
<comment type="similarity">
    <text evidence="11">Belongs to the SGF11 family.</text>
</comment>
<keyword evidence="2" id="KW-0819">tRNA processing</keyword>
<dbReference type="InterPro" id="IPR012590">
    <property type="entry name" value="POPLD_dom"/>
</dbReference>
<accession>A0A9P4K1S8</accession>
<keyword evidence="4" id="KW-0863">Zinc-finger</keyword>
<evidence type="ECO:0000313" key="17">
    <source>
        <dbReference type="Proteomes" id="UP000800093"/>
    </source>
</evidence>
<dbReference type="PANTHER" id="PTHR22731">
    <property type="entry name" value="RIBONUCLEASES P/MRP PROTEIN SUBUNIT POP1"/>
    <property type="match status" value="1"/>
</dbReference>
<comment type="subcellular location">
    <subcellularLocation>
        <location evidence="1 11">Nucleus</location>
    </subcellularLocation>
</comment>
<name>A0A9P4K1S8_9PLEO</name>
<evidence type="ECO:0000256" key="12">
    <source>
        <dbReference type="SAM" id="MobiDB-lite"/>
    </source>
</evidence>
<dbReference type="InterPro" id="IPR055079">
    <property type="entry name" value="POP1_C"/>
</dbReference>